<feature type="signal peptide" evidence="1">
    <location>
        <begin position="1"/>
        <end position="20"/>
    </location>
</feature>
<protein>
    <submittedName>
        <fullName evidence="2">Outer membrane protein X</fullName>
    </submittedName>
</protein>
<organism evidence="2 3">
    <name type="scientific">Neolewinella antarctica</name>
    <dbReference type="NCBI Taxonomy" id="442734"/>
    <lineage>
        <taxon>Bacteria</taxon>
        <taxon>Pseudomonadati</taxon>
        <taxon>Bacteroidota</taxon>
        <taxon>Saprospiria</taxon>
        <taxon>Saprospirales</taxon>
        <taxon>Lewinellaceae</taxon>
        <taxon>Neolewinella</taxon>
    </lineage>
</organism>
<dbReference type="Proteomes" id="UP000770785">
    <property type="component" value="Unassembled WGS sequence"/>
</dbReference>
<proteinExistence type="predicted"/>
<comment type="caution">
    <text evidence="2">The sequence shown here is derived from an EMBL/GenBank/DDBJ whole genome shotgun (WGS) entry which is preliminary data.</text>
</comment>
<dbReference type="InterPro" id="IPR011250">
    <property type="entry name" value="OMP/PagP_B-barrel"/>
</dbReference>
<dbReference type="RefSeq" id="WP_168037813.1">
    <property type="nucleotide sequence ID" value="NZ_JAATJH010000004.1"/>
</dbReference>
<reference evidence="2 3" key="1">
    <citation type="submission" date="2020-03" db="EMBL/GenBank/DDBJ databases">
        <title>Genomic Encyclopedia of Type Strains, Phase IV (KMG-IV): sequencing the most valuable type-strain genomes for metagenomic binning, comparative biology and taxonomic classification.</title>
        <authorList>
            <person name="Goeker M."/>
        </authorList>
    </citation>
    <scope>NUCLEOTIDE SEQUENCE [LARGE SCALE GENOMIC DNA]</scope>
    <source>
        <strain evidence="2 3">DSM 105096</strain>
    </source>
</reference>
<evidence type="ECO:0000313" key="3">
    <source>
        <dbReference type="Proteomes" id="UP000770785"/>
    </source>
</evidence>
<name>A0ABX0XCP7_9BACT</name>
<dbReference type="Gene3D" id="2.40.160.20">
    <property type="match status" value="1"/>
</dbReference>
<feature type="chain" id="PRO_5045382014" evidence="1">
    <location>
        <begin position="21"/>
        <end position="184"/>
    </location>
</feature>
<evidence type="ECO:0000313" key="2">
    <source>
        <dbReference type="EMBL" id="NJC27054.1"/>
    </source>
</evidence>
<keyword evidence="3" id="KW-1185">Reference proteome</keyword>
<dbReference type="EMBL" id="JAATJH010000004">
    <property type="protein sequence ID" value="NJC27054.1"/>
    <property type="molecule type" value="Genomic_DNA"/>
</dbReference>
<accession>A0ABX0XCP7</accession>
<evidence type="ECO:0000256" key="1">
    <source>
        <dbReference type="SAM" id="SignalP"/>
    </source>
</evidence>
<gene>
    <name evidence="2" type="ORF">GGR27_002567</name>
</gene>
<sequence length="184" mass="19492">MLRGFFLLLLLATLAPNLSAQSDNYRAFEWDIIQIGYASPVGKGYTDGFAFGTEVRYNITDRISAGINLEIALFGAEGGNKLLDIGATGGYTLTGDYYFVEDRTTRPFAGFGVGLYSGGAITLDSNGPNDPDAFGGGSTFGVSPRVGVELGHLRIALEYNLAFGDSVPSYIGITFSPTLFGGLK</sequence>
<keyword evidence="1" id="KW-0732">Signal</keyword>
<dbReference type="SUPFAM" id="SSF56925">
    <property type="entry name" value="OMPA-like"/>
    <property type="match status" value="1"/>
</dbReference>